<name>A0A430B893_9ENTE</name>
<dbReference type="RefSeq" id="WP_126791871.1">
    <property type="nucleotide sequence ID" value="NZ_CP060720.1"/>
</dbReference>
<accession>A0A430B893</accession>
<gene>
    <name evidence="1" type="ORF">CBF28_03245</name>
</gene>
<organism evidence="1 2">
    <name type="scientific">Vagococcus carniphilus</name>
    <dbReference type="NCBI Taxonomy" id="218144"/>
    <lineage>
        <taxon>Bacteria</taxon>
        <taxon>Bacillati</taxon>
        <taxon>Bacillota</taxon>
        <taxon>Bacilli</taxon>
        <taxon>Lactobacillales</taxon>
        <taxon>Enterococcaceae</taxon>
        <taxon>Vagococcus</taxon>
    </lineage>
</organism>
<comment type="caution">
    <text evidence="1">The sequence shown here is derived from an EMBL/GenBank/DDBJ whole genome shotgun (WGS) entry which is preliminary data.</text>
</comment>
<keyword evidence="2" id="KW-1185">Reference proteome</keyword>
<proteinExistence type="predicted"/>
<evidence type="ECO:0000313" key="2">
    <source>
        <dbReference type="Proteomes" id="UP000288028"/>
    </source>
</evidence>
<dbReference type="Proteomes" id="UP000288028">
    <property type="component" value="Unassembled WGS sequence"/>
</dbReference>
<dbReference type="EMBL" id="NGKB01000002">
    <property type="protein sequence ID" value="RSU16556.1"/>
    <property type="molecule type" value="Genomic_DNA"/>
</dbReference>
<dbReference type="GeneID" id="95580338"/>
<evidence type="ECO:0000313" key="1">
    <source>
        <dbReference type="EMBL" id="RSU16556.1"/>
    </source>
</evidence>
<protein>
    <submittedName>
        <fullName evidence="1">Uncharacterized protein</fullName>
    </submittedName>
</protein>
<reference evidence="1 2" key="1">
    <citation type="submission" date="2017-05" db="EMBL/GenBank/DDBJ databases">
        <title>Vagococcus spp. assemblies.</title>
        <authorList>
            <person name="Gulvik C.A."/>
        </authorList>
    </citation>
    <scope>NUCLEOTIDE SEQUENCE [LARGE SCALE GENOMIC DNA]</scope>
    <source>
        <strain evidence="1 2">SS1714</strain>
    </source>
</reference>
<sequence>MKTDKEMQTDLKNILKRLDGSVHEMCSTRRRAMIDAAKRDVDKSLKGMETVTVESEAEEIYSGTLADVKETLTSLSKDNIDLRVDEARTQLNMGFYGIKDL</sequence>
<dbReference type="AlphaFoldDB" id="A0A430B893"/>